<reference evidence="2" key="1">
    <citation type="submission" date="2020-05" db="EMBL/GenBank/DDBJ databases">
        <authorList>
            <person name="Chiriac C."/>
            <person name="Salcher M."/>
            <person name="Ghai R."/>
            <person name="Kavagutti S V."/>
        </authorList>
    </citation>
    <scope>NUCLEOTIDE SEQUENCE</scope>
</reference>
<dbReference type="InterPro" id="IPR037138">
    <property type="entry name" value="His_deacetylse_dom_sf"/>
</dbReference>
<dbReference type="InterPro" id="IPR023696">
    <property type="entry name" value="Ureohydrolase_dom_sf"/>
</dbReference>
<gene>
    <name evidence="2" type="ORF">UFOPK1726_00456</name>
</gene>
<dbReference type="GO" id="GO:0000118">
    <property type="term" value="C:histone deacetylase complex"/>
    <property type="evidence" value="ECO:0007669"/>
    <property type="project" value="TreeGrafter"/>
</dbReference>
<dbReference type="GO" id="GO:0004407">
    <property type="term" value="F:histone deacetylase activity"/>
    <property type="evidence" value="ECO:0007669"/>
    <property type="project" value="TreeGrafter"/>
</dbReference>
<feature type="domain" description="Histone deacetylase" evidence="1">
    <location>
        <begin position="40"/>
        <end position="320"/>
    </location>
</feature>
<dbReference type="SUPFAM" id="SSF52768">
    <property type="entry name" value="Arginase/deacetylase"/>
    <property type="match status" value="1"/>
</dbReference>
<protein>
    <submittedName>
        <fullName evidence="2">Unannotated protein</fullName>
    </submittedName>
</protein>
<dbReference type="PRINTS" id="PR01270">
    <property type="entry name" value="HDASUPER"/>
</dbReference>
<dbReference type="EMBL" id="CAEZTT010000037">
    <property type="protein sequence ID" value="CAB4573894.1"/>
    <property type="molecule type" value="Genomic_DNA"/>
</dbReference>
<dbReference type="InterPro" id="IPR000286">
    <property type="entry name" value="HDACs"/>
</dbReference>
<sequence length="372" mass="40916">MTTTGYLYHEVFGWHDTGTFVGDMPADPARGLQPYQNYEHADTKRRIHELIVVSGLIKHLKRIEPRLATEAELRLVHTQRHIDYIKTQSETRLGGDAGDLTTPFGKGAYEIARLGVGGILEMVDALYRNEITNGYALVRPPGHHAIPDQGMGYCLFANGSIAVKYAQQKHNVGRIAVIDWDVHHGNGTQDVFYDDPTVLTISIHQDRLYPHHTGLREEQGSNSGFGTNLNIPLSAGVGNAGYQKVFAEIVIPALRKFKPELIFVASGFDSCVFDPLGRMLLTASGYTELTKQLMEVAAEVAQGRILMTHEGGYNAVYSPICGQAVLQELSGIKLLDDPFADSVDNYPSQQLNSLQDHEIALAAALLTDLPTH</sequence>
<dbReference type="Pfam" id="PF00850">
    <property type="entry name" value="Hist_deacetyl"/>
    <property type="match status" value="1"/>
</dbReference>
<evidence type="ECO:0000313" key="2">
    <source>
        <dbReference type="EMBL" id="CAB4573894.1"/>
    </source>
</evidence>
<dbReference type="AlphaFoldDB" id="A0A6J6EFA6"/>
<dbReference type="Gene3D" id="3.40.800.20">
    <property type="entry name" value="Histone deacetylase domain"/>
    <property type="match status" value="1"/>
</dbReference>
<dbReference type="PANTHER" id="PTHR10625:SF31">
    <property type="entry name" value="HISTONE DEACETYLASE DOMAIN-CONTAINING PROTEIN"/>
    <property type="match status" value="1"/>
</dbReference>
<evidence type="ECO:0000259" key="1">
    <source>
        <dbReference type="Pfam" id="PF00850"/>
    </source>
</evidence>
<dbReference type="CDD" id="cd09996">
    <property type="entry name" value="HDAC_classII_1"/>
    <property type="match status" value="1"/>
</dbReference>
<organism evidence="2">
    <name type="scientific">freshwater metagenome</name>
    <dbReference type="NCBI Taxonomy" id="449393"/>
    <lineage>
        <taxon>unclassified sequences</taxon>
        <taxon>metagenomes</taxon>
        <taxon>ecological metagenomes</taxon>
    </lineage>
</organism>
<proteinExistence type="predicted"/>
<name>A0A6J6EFA6_9ZZZZ</name>
<accession>A0A6J6EFA6</accession>
<dbReference type="InterPro" id="IPR023801">
    <property type="entry name" value="His_deacetylse_dom"/>
</dbReference>
<dbReference type="PANTHER" id="PTHR10625">
    <property type="entry name" value="HISTONE DEACETYLASE HDAC1-RELATED"/>
    <property type="match status" value="1"/>
</dbReference>
<dbReference type="GO" id="GO:0005737">
    <property type="term" value="C:cytoplasm"/>
    <property type="evidence" value="ECO:0007669"/>
    <property type="project" value="TreeGrafter"/>
</dbReference>
<dbReference type="GO" id="GO:0040029">
    <property type="term" value="P:epigenetic regulation of gene expression"/>
    <property type="evidence" value="ECO:0007669"/>
    <property type="project" value="TreeGrafter"/>
</dbReference>